<keyword evidence="1" id="KW-0472">Membrane</keyword>
<keyword evidence="3" id="KW-1185">Reference proteome</keyword>
<gene>
    <name evidence="2" type="ORF">SRIMR7_36245</name>
</gene>
<dbReference type="Proteomes" id="UP000829494">
    <property type="component" value="Chromosome"/>
</dbReference>
<feature type="transmembrane region" description="Helical" evidence="1">
    <location>
        <begin position="48"/>
        <end position="69"/>
    </location>
</feature>
<keyword evidence="1" id="KW-1133">Transmembrane helix</keyword>
<evidence type="ECO:0000256" key="1">
    <source>
        <dbReference type="SAM" id="Phobius"/>
    </source>
</evidence>
<dbReference type="EMBL" id="CP094298">
    <property type="protein sequence ID" value="UNZ07619.1"/>
    <property type="molecule type" value="Genomic_DNA"/>
</dbReference>
<dbReference type="GeneID" id="66853236"/>
<sequence length="215" mass="23838">MSTAPSTVLQVGLLVLFVLPGVTYQFLREYWRGPVPGERKLGERVLRAVAASVVLDALYLVALGPQLVALARGIGQDGWSRLAAGPRTAGLAGLALFVLIPAAAAAAVTYWQRRRLSTVRYRGTPTAWDQMFRQRGSCFVRLRLRDGVWIGGWYGTRSYATSYPHPPELYLESAWLMRPDGSFHRRVEDSGGLFVRAEDTDVLEILLPPRQEPQG</sequence>
<proteinExistence type="predicted"/>
<organism evidence="2 3">
    <name type="scientific">Streptomyces rimosus subsp. rimosus</name>
    <dbReference type="NCBI Taxonomy" id="132474"/>
    <lineage>
        <taxon>Bacteria</taxon>
        <taxon>Bacillati</taxon>
        <taxon>Actinomycetota</taxon>
        <taxon>Actinomycetes</taxon>
        <taxon>Kitasatosporales</taxon>
        <taxon>Streptomycetaceae</taxon>
        <taxon>Streptomyces</taxon>
    </lineage>
</organism>
<evidence type="ECO:0000313" key="2">
    <source>
        <dbReference type="EMBL" id="UNZ07619.1"/>
    </source>
</evidence>
<dbReference type="RefSeq" id="WP_003982348.1">
    <property type="nucleotide sequence ID" value="NZ_CP043497.1"/>
</dbReference>
<reference evidence="2 3" key="1">
    <citation type="submission" date="2022-03" db="EMBL/GenBank/DDBJ databases">
        <title>Complete genome of Streptomyces rimosus ssp. rimosus R7 (=ATCC 10970).</title>
        <authorList>
            <person name="Beganovic S."/>
            <person name="Ruckert C."/>
            <person name="Busche T."/>
            <person name="Kalinowski J."/>
            <person name="Wittmann C."/>
        </authorList>
    </citation>
    <scope>NUCLEOTIDE SEQUENCE [LARGE SCALE GENOMIC DNA]</scope>
    <source>
        <strain evidence="2 3">R7</strain>
    </source>
</reference>
<dbReference type="Pfam" id="PF19865">
    <property type="entry name" value="DUF6338"/>
    <property type="match status" value="1"/>
</dbReference>
<feature type="transmembrane region" description="Helical" evidence="1">
    <location>
        <begin position="6"/>
        <end position="27"/>
    </location>
</feature>
<name>A0ABY3ZBS7_STRRM</name>
<feature type="transmembrane region" description="Helical" evidence="1">
    <location>
        <begin position="89"/>
        <end position="111"/>
    </location>
</feature>
<protein>
    <submittedName>
        <fullName evidence="2">Uncharacterized protein</fullName>
    </submittedName>
</protein>
<evidence type="ECO:0000313" key="3">
    <source>
        <dbReference type="Proteomes" id="UP000829494"/>
    </source>
</evidence>
<dbReference type="InterPro" id="IPR045919">
    <property type="entry name" value="DUF6338"/>
</dbReference>
<accession>A0ABY3ZBS7</accession>
<keyword evidence="1" id="KW-0812">Transmembrane</keyword>